<organism evidence="1 2">
    <name type="scientific">Actinomadura parmotrematis</name>
    <dbReference type="NCBI Taxonomy" id="2864039"/>
    <lineage>
        <taxon>Bacteria</taxon>
        <taxon>Bacillati</taxon>
        <taxon>Actinomycetota</taxon>
        <taxon>Actinomycetes</taxon>
        <taxon>Streptosporangiales</taxon>
        <taxon>Thermomonosporaceae</taxon>
        <taxon>Actinomadura</taxon>
    </lineage>
</organism>
<name>A0ABS7FP77_9ACTN</name>
<protein>
    <submittedName>
        <fullName evidence="1">Uncharacterized protein</fullName>
    </submittedName>
</protein>
<evidence type="ECO:0000313" key="2">
    <source>
        <dbReference type="Proteomes" id="UP000774570"/>
    </source>
</evidence>
<reference evidence="1 2" key="1">
    <citation type="submission" date="2021-07" db="EMBL/GenBank/DDBJ databases">
        <title>Actinomadura sp. PM05-2 isolated from lichen.</title>
        <authorList>
            <person name="Somphong A."/>
            <person name="Phongsopitanun W."/>
            <person name="Tanasupawat S."/>
            <person name="Peongsungnone V."/>
        </authorList>
    </citation>
    <scope>NUCLEOTIDE SEQUENCE [LARGE SCALE GENOMIC DNA]</scope>
    <source>
        <strain evidence="1 2">PM05-2</strain>
    </source>
</reference>
<gene>
    <name evidence="1" type="ORF">K1Y72_07485</name>
</gene>
<dbReference type="EMBL" id="JAIBOA010000004">
    <property type="protein sequence ID" value="MBW8482204.1"/>
    <property type="molecule type" value="Genomic_DNA"/>
</dbReference>
<dbReference type="RefSeq" id="WP_220164605.1">
    <property type="nucleotide sequence ID" value="NZ_JAIBOA010000004.1"/>
</dbReference>
<comment type="caution">
    <text evidence="1">The sequence shown here is derived from an EMBL/GenBank/DDBJ whole genome shotgun (WGS) entry which is preliminary data.</text>
</comment>
<evidence type="ECO:0000313" key="1">
    <source>
        <dbReference type="EMBL" id="MBW8482204.1"/>
    </source>
</evidence>
<proteinExistence type="predicted"/>
<dbReference type="Proteomes" id="UP000774570">
    <property type="component" value="Unassembled WGS sequence"/>
</dbReference>
<sequence length="82" mass="8843">MDSRKKRSFSDEELGRLEGELLPERALMSLVPVMTGPRKNAQVFYACQYTRQEGTPGILGTGILAQGASSSTTCVPGVVVVR</sequence>
<keyword evidence="2" id="KW-1185">Reference proteome</keyword>
<accession>A0ABS7FP77</accession>